<dbReference type="GeneID" id="109621541"/>
<organism evidence="9 10">
    <name type="scientific">Aedes albopictus</name>
    <name type="common">Asian tiger mosquito</name>
    <name type="synonym">Stegomyia albopicta</name>
    <dbReference type="NCBI Taxonomy" id="7160"/>
    <lineage>
        <taxon>Eukaryota</taxon>
        <taxon>Metazoa</taxon>
        <taxon>Ecdysozoa</taxon>
        <taxon>Arthropoda</taxon>
        <taxon>Hexapoda</taxon>
        <taxon>Insecta</taxon>
        <taxon>Pterygota</taxon>
        <taxon>Neoptera</taxon>
        <taxon>Endopterygota</taxon>
        <taxon>Diptera</taxon>
        <taxon>Nematocera</taxon>
        <taxon>Culicoidea</taxon>
        <taxon>Culicidae</taxon>
        <taxon>Culicinae</taxon>
        <taxon>Aedini</taxon>
        <taxon>Aedes</taxon>
        <taxon>Stegomyia</taxon>
    </lineage>
</organism>
<feature type="domain" description="ZAD" evidence="8">
    <location>
        <begin position="6"/>
        <end position="80"/>
    </location>
</feature>
<dbReference type="InterPro" id="IPR012934">
    <property type="entry name" value="Znf_AD"/>
</dbReference>
<dbReference type="SUPFAM" id="SSF57716">
    <property type="entry name" value="Glucocorticoid receptor-like (DNA-binding domain)"/>
    <property type="match status" value="1"/>
</dbReference>
<dbReference type="RefSeq" id="XP_029707655.2">
    <property type="nucleotide sequence ID" value="XM_029851795.2"/>
</dbReference>
<keyword evidence="4 6" id="KW-0862">Zinc</keyword>
<keyword evidence="2" id="KW-0677">Repeat</keyword>
<protein>
    <recommendedName>
        <fullName evidence="11">C2h2-type zn-finger protein</fullName>
    </recommendedName>
</protein>
<dbReference type="InterPro" id="IPR013087">
    <property type="entry name" value="Znf_C2H2_type"/>
</dbReference>
<reference evidence="9" key="2">
    <citation type="submission" date="2025-05" db="UniProtKB">
        <authorList>
            <consortium name="EnsemblMetazoa"/>
        </authorList>
    </citation>
    <scope>IDENTIFICATION</scope>
    <source>
        <strain evidence="9">Foshan</strain>
    </source>
</reference>
<sequence length="531" mass="61567">MMNFEQICRLCATENAELTSISGDERHARLPEQLCIMLQIQYDENDGLPQKVCASCVMEMDQMQVTWDKFRSNDVLLRQQLLGFEEIEVKDEELTDCGSALVTCSSQNGSMEVLEQHDEQQTDHQNEEWLEEDSIDEDDLITQDGGSDCISVTEEAKLMQTFDFTASSETMSLKKKRGRPKLTEEQIQWRKEAKISKDLNRTRLNDFSCYICKCKQLESAKALLDHLSEHSDMLPYTCKICVQETVEIKQMRSLNIHLRMHEQPLKCPYCDRRYAEQRAREYHVRTYHLGDNVPCPSTCDICGTVCASVLALRTHMKRHTHSYTCDICGKSFAQNSKLKRHVTRVHENTSSHECKICQKRLKTIDAYELHMRTIHDGRRDFECQLCGHRFTTAAFLRMHQKQSQDGTTCKPRNNWRTHYSTRINAEGTKVFCCSICSKEFTRSIAEHLRTHFPIEYECPICLAKLPNKTSFDRHRLQHNEIAIKCISCKKSFLTERNLANHMAKIHGIGEEIESSSFPMLLDDDIEYDVEG</sequence>
<dbReference type="SMART" id="SM00868">
    <property type="entry name" value="zf-AD"/>
    <property type="match status" value="1"/>
</dbReference>
<evidence type="ECO:0000256" key="5">
    <source>
        <dbReference type="PROSITE-ProRule" id="PRU00042"/>
    </source>
</evidence>
<accession>A0ABM1ZUG1</accession>
<evidence type="ECO:0000259" key="7">
    <source>
        <dbReference type="PROSITE" id="PS50157"/>
    </source>
</evidence>
<feature type="domain" description="C2H2-type" evidence="7">
    <location>
        <begin position="483"/>
        <end position="506"/>
    </location>
</feature>
<dbReference type="PROSITE" id="PS51915">
    <property type="entry name" value="ZAD"/>
    <property type="match status" value="1"/>
</dbReference>
<evidence type="ECO:0000313" key="9">
    <source>
        <dbReference type="EnsemblMetazoa" id="AALFPA23_021762.P32214"/>
    </source>
</evidence>
<feature type="domain" description="C2H2-type" evidence="7">
    <location>
        <begin position="323"/>
        <end position="351"/>
    </location>
</feature>
<keyword evidence="3 5" id="KW-0863">Zinc-finger</keyword>
<feature type="domain" description="C2H2-type" evidence="7">
    <location>
        <begin position="265"/>
        <end position="293"/>
    </location>
</feature>
<dbReference type="EnsemblMetazoa" id="AALFPA23_021762.R32214">
    <property type="protein sequence ID" value="AALFPA23_021762.P32214"/>
    <property type="gene ID" value="AALFPA23_021762"/>
</dbReference>
<evidence type="ECO:0000256" key="4">
    <source>
        <dbReference type="ARBA" id="ARBA00022833"/>
    </source>
</evidence>
<evidence type="ECO:0008006" key="11">
    <source>
        <dbReference type="Google" id="ProtNLM"/>
    </source>
</evidence>
<dbReference type="Proteomes" id="UP000069940">
    <property type="component" value="Unassembled WGS sequence"/>
</dbReference>
<feature type="binding site" evidence="6">
    <location>
        <position position="11"/>
    </location>
    <ligand>
        <name>Zn(2+)</name>
        <dbReference type="ChEBI" id="CHEBI:29105"/>
    </ligand>
</feature>
<reference evidence="10" key="1">
    <citation type="journal article" date="2015" name="Proc. Natl. Acad. Sci. U.S.A.">
        <title>Genome sequence of the Asian Tiger mosquito, Aedes albopictus, reveals insights into its biology, genetics, and evolution.</title>
        <authorList>
            <person name="Chen X.G."/>
            <person name="Jiang X."/>
            <person name="Gu J."/>
            <person name="Xu M."/>
            <person name="Wu Y."/>
            <person name="Deng Y."/>
            <person name="Zhang C."/>
            <person name="Bonizzoni M."/>
            <person name="Dermauw W."/>
            <person name="Vontas J."/>
            <person name="Armbruster P."/>
            <person name="Huang X."/>
            <person name="Yang Y."/>
            <person name="Zhang H."/>
            <person name="He W."/>
            <person name="Peng H."/>
            <person name="Liu Y."/>
            <person name="Wu K."/>
            <person name="Chen J."/>
            <person name="Lirakis M."/>
            <person name="Topalis P."/>
            <person name="Van Leeuwen T."/>
            <person name="Hall A.B."/>
            <person name="Jiang X."/>
            <person name="Thorpe C."/>
            <person name="Mueller R.L."/>
            <person name="Sun C."/>
            <person name="Waterhouse R.M."/>
            <person name="Yan G."/>
            <person name="Tu Z.J."/>
            <person name="Fang X."/>
            <person name="James A.A."/>
        </authorList>
    </citation>
    <scope>NUCLEOTIDE SEQUENCE [LARGE SCALE GENOMIC DNA]</scope>
    <source>
        <strain evidence="10">Foshan</strain>
    </source>
</reference>
<feature type="domain" description="C2H2-type" evidence="7">
    <location>
        <begin position="352"/>
        <end position="380"/>
    </location>
</feature>
<keyword evidence="10" id="KW-1185">Reference proteome</keyword>
<dbReference type="Gene3D" id="3.30.160.60">
    <property type="entry name" value="Classic Zinc Finger"/>
    <property type="match status" value="5"/>
</dbReference>
<feature type="binding site" evidence="6">
    <location>
        <position position="8"/>
    </location>
    <ligand>
        <name>Zn(2+)</name>
        <dbReference type="ChEBI" id="CHEBI:29105"/>
    </ligand>
</feature>
<feature type="binding site" evidence="6">
    <location>
        <position position="56"/>
    </location>
    <ligand>
        <name>Zn(2+)</name>
        <dbReference type="ChEBI" id="CHEBI:29105"/>
    </ligand>
</feature>
<feature type="domain" description="C2H2-type" evidence="7">
    <location>
        <begin position="381"/>
        <end position="411"/>
    </location>
</feature>
<evidence type="ECO:0000256" key="3">
    <source>
        <dbReference type="ARBA" id="ARBA00022771"/>
    </source>
</evidence>
<evidence type="ECO:0000313" key="10">
    <source>
        <dbReference type="Proteomes" id="UP000069940"/>
    </source>
</evidence>
<evidence type="ECO:0000256" key="1">
    <source>
        <dbReference type="ARBA" id="ARBA00022723"/>
    </source>
</evidence>
<dbReference type="SUPFAM" id="SSF57667">
    <property type="entry name" value="beta-beta-alpha zinc fingers"/>
    <property type="match status" value="4"/>
</dbReference>
<dbReference type="PROSITE" id="PS50157">
    <property type="entry name" value="ZINC_FINGER_C2H2_2"/>
    <property type="match status" value="5"/>
</dbReference>
<name>A0ABM1ZUG1_AEDAL</name>
<feature type="binding site" evidence="6">
    <location>
        <position position="53"/>
    </location>
    <ligand>
        <name>Zn(2+)</name>
        <dbReference type="ChEBI" id="CHEBI:29105"/>
    </ligand>
</feature>
<dbReference type="PANTHER" id="PTHR24379:SF121">
    <property type="entry name" value="C2H2-TYPE DOMAIN-CONTAINING PROTEIN"/>
    <property type="match status" value="1"/>
</dbReference>
<dbReference type="PROSITE" id="PS00028">
    <property type="entry name" value="ZINC_FINGER_C2H2_1"/>
    <property type="match status" value="4"/>
</dbReference>
<keyword evidence="1 6" id="KW-0479">Metal-binding</keyword>
<dbReference type="Pfam" id="PF00096">
    <property type="entry name" value="zf-C2H2"/>
    <property type="match status" value="2"/>
</dbReference>
<dbReference type="PANTHER" id="PTHR24379">
    <property type="entry name" value="KRAB AND ZINC FINGER DOMAIN-CONTAINING"/>
    <property type="match status" value="1"/>
</dbReference>
<evidence type="ECO:0000256" key="6">
    <source>
        <dbReference type="PROSITE-ProRule" id="PRU01263"/>
    </source>
</evidence>
<evidence type="ECO:0000256" key="2">
    <source>
        <dbReference type="ARBA" id="ARBA00022737"/>
    </source>
</evidence>
<evidence type="ECO:0000259" key="8">
    <source>
        <dbReference type="PROSITE" id="PS51915"/>
    </source>
</evidence>
<dbReference type="Gene3D" id="3.40.1800.20">
    <property type="match status" value="1"/>
</dbReference>
<dbReference type="SMART" id="SM00355">
    <property type="entry name" value="ZnF_C2H2"/>
    <property type="match status" value="10"/>
</dbReference>
<dbReference type="Pfam" id="PF07776">
    <property type="entry name" value="zf-AD"/>
    <property type="match status" value="1"/>
</dbReference>
<proteinExistence type="predicted"/>
<dbReference type="InterPro" id="IPR036236">
    <property type="entry name" value="Znf_C2H2_sf"/>
</dbReference>